<keyword evidence="2" id="KW-0472">Membrane</keyword>
<dbReference type="PATRIC" id="fig|656179.3.peg.5163"/>
<evidence type="ECO:0000256" key="1">
    <source>
        <dbReference type="SAM" id="MobiDB-lite"/>
    </source>
</evidence>
<evidence type="ECO:0000256" key="2">
    <source>
        <dbReference type="SAM" id="Phobius"/>
    </source>
</evidence>
<dbReference type="Proteomes" id="UP000035651">
    <property type="component" value="Plasmid pPF72-1"/>
</dbReference>
<sequence length="938" mass="100441">MRHGYAIVATASISEEERINKIAPPDEPTEPKTCDAPEPTDEVYACLANRFFDTERAAEDLTITTFAQDGAILIDRETLAKNHALTPVACGKAGFEHIVELVASALQRSGADKGDVRKAAHALAILMGTREFAELPRRAAEYAMPIFSTGSPQSATHMTLTSEGKVRVRHDEWWTPPADASPPADGVLADNKSDLRGLHTCLESIFWLEPKRGAETSAQADPAQPFALHVQVEHSRLTPPNGPLGEDLVEKFKSAPSHFNDHVRHRLANVCGEAGLHIVAPIMAGGPPAECSDPKRVVVGAANWRPLLQINKERACEPECPPSGGVRVRVAEHAAPPSHKGSAPPPGGGVQEEGGLSCGLLPVSLRASLHGPVAAPASASKPVPSSARGWWTPTLYGSWLAAAAAYLSGTVAQFFEKVRTLGSAATMSIYPVMQGGAIAEVLTVWWLGRQQAAEQKKRNEELGKVEKAAAEFREIHAQFKTQANERKRQAAEQKARAARREAPKVDAVGEGQADAAIQGSDEQAARPNPYQAAAALKEKELIAASAVASLPARANRVWYVRDVYVQAGATVVRLLNWAGTKFGFLISPLLGAFTGVFGAIGGVLHIAQGTIEHTRAAQDAQTLADFKVKVLGITSEGLAASNEATWSSENLKALDERLLVDKKTGSAGKASFHELLQVSDKQSLLVANKLANVVHAKLLKNAEHSIEVADKQRLNAKIRIGVGVGTTTLSVLLGGFAYLGIGGVAALAATTAVVTLAVFWLGFAVVEWVRAGREEKQVTAPSLHDVEKIKGWANEKLSELERQFLAEGGPESDKFFVAALMARYLALSKNPDAQAKFSSELDAQAKLSSELDAQEPADRSVARSKLRVRVTKRLLMQGAIDGFSELRDMSEAAVHNPDKHEQKFVDVVTSIALHIEGKRGLERRLAAAANYVTEPHAA</sequence>
<dbReference type="AlphaFoldDB" id="A0A0H3X3E1"/>
<gene>
    <name evidence="3" type="ORF">AB870_24090</name>
</gene>
<protein>
    <submittedName>
        <fullName evidence="3">Uncharacterized protein</fullName>
    </submittedName>
</protein>
<name>A0A0H3X3E1_9BURK</name>
<accession>A0A0H3X3E1</accession>
<organism evidence="3 4">
    <name type="scientific">Pandoraea faecigallinarum</name>
    <dbReference type="NCBI Taxonomy" id="656179"/>
    <lineage>
        <taxon>Bacteria</taxon>
        <taxon>Pseudomonadati</taxon>
        <taxon>Pseudomonadota</taxon>
        <taxon>Betaproteobacteria</taxon>
        <taxon>Burkholderiales</taxon>
        <taxon>Burkholderiaceae</taxon>
        <taxon>Pandoraea</taxon>
    </lineage>
</organism>
<feature type="region of interest" description="Disordered" evidence="1">
    <location>
        <begin position="483"/>
        <end position="504"/>
    </location>
</feature>
<proteinExistence type="predicted"/>
<dbReference type="OrthoDB" id="9818231at2"/>
<feature type="transmembrane region" description="Helical" evidence="2">
    <location>
        <begin position="582"/>
        <end position="607"/>
    </location>
</feature>
<dbReference type="RefSeq" id="WP_047909258.1">
    <property type="nucleotide sequence ID" value="NZ_CP011808.2"/>
</dbReference>
<feature type="transmembrane region" description="Helical" evidence="2">
    <location>
        <begin position="720"/>
        <end position="739"/>
    </location>
</feature>
<feature type="transmembrane region" description="Helical" evidence="2">
    <location>
        <begin position="745"/>
        <end position="766"/>
    </location>
</feature>
<keyword evidence="3" id="KW-0614">Plasmid</keyword>
<keyword evidence="2" id="KW-1133">Transmembrane helix</keyword>
<evidence type="ECO:0000313" key="3">
    <source>
        <dbReference type="EMBL" id="AKM33286.1"/>
    </source>
</evidence>
<reference evidence="3" key="1">
    <citation type="submission" date="2016-06" db="EMBL/GenBank/DDBJ databases">
        <title>Complete Genome Sequence of Pandoraea faecigallinarum DSM-23572.</title>
        <authorList>
            <person name="Yong D."/>
            <person name="Ee R."/>
            <person name="Lim Y.-L."/>
            <person name="Yin W.-F."/>
            <person name="Chan K.-G."/>
        </authorList>
    </citation>
    <scope>NUCLEOTIDE SEQUENCE</scope>
    <source>
        <strain evidence="3">DSM 23572</strain>
        <plasmid evidence="3">pPF72-1</plasmid>
    </source>
</reference>
<dbReference type="EMBL" id="CP011808">
    <property type="protein sequence ID" value="AKM33286.1"/>
    <property type="molecule type" value="Genomic_DNA"/>
</dbReference>
<keyword evidence="2" id="KW-0812">Transmembrane</keyword>
<dbReference type="KEGG" id="pfg:AB870_24090"/>
<evidence type="ECO:0000313" key="4">
    <source>
        <dbReference type="Proteomes" id="UP000035651"/>
    </source>
</evidence>
<geneLocation type="plasmid" evidence="3 4">
    <name>pPF72-1</name>
</geneLocation>
<keyword evidence="4" id="KW-1185">Reference proteome</keyword>